<keyword evidence="1" id="KW-0812">Transmembrane</keyword>
<keyword evidence="1" id="KW-1133">Transmembrane helix</keyword>
<sequence length="80" mass="9484">MKDTILTARRKKTELITLFLCFIIANLVNLYSIFTYNTPLTEMITSFFYVLIFSVALYIIWSLLRILFYGITALFKKKKE</sequence>
<reference evidence="6" key="4">
    <citation type="submission" date="2022-10" db="EMBL/GenBank/DDBJ databases">
        <title>Human gut microbiome strain richness.</title>
        <authorList>
            <person name="Chen-Liaw A."/>
        </authorList>
    </citation>
    <scope>NUCLEOTIDE SEQUENCE</scope>
    <source>
        <strain evidence="6">1001283st1_A3_1001283B150304_161114</strain>
    </source>
</reference>
<dbReference type="Proteomes" id="UP000284785">
    <property type="component" value="Unassembled WGS sequence"/>
</dbReference>
<dbReference type="AlphaFoldDB" id="A0A0N7IB04"/>
<dbReference type="Proteomes" id="UP001217776">
    <property type="component" value="Unassembled WGS sequence"/>
</dbReference>
<dbReference type="Proteomes" id="UP000095576">
    <property type="component" value="Unassembled WGS sequence"/>
</dbReference>
<feature type="transmembrane region" description="Helical" evidence="1">
    <location>
        <begin position="15"/>
        <end position="34"/>
    </location>
</feature>
<dbReference type="Proteomes" id="UP000440614">
    <property type="component" value="Unassembled WGS sequence"/>
</dbReference>
<reference evidence="2 8" key="1">
    <citation type="submission" date="2015-09" db="EMBL/GenBank/DDBJ databases">
        <authorList>
            <consortium name="Pathogen Informatics"/>
        </authorList>
    </citation>
    <scope>NUCLEOTIDE SEQUENCE [LARGE SCALE GENOMIC DNA]</scope>
    <source>
        <strain evidence="2 8">2789STDY5834899</strain>
    </source>
</reference>
<dbReference type="EMBL" id="WCRY01000034">
    <property type="protein sequence ID" value="KAB4473595.1"/>
    <property type="molecule type" value="Genomic_DNA"/>
</dbReference>
<reference evidence="7 9" key="2">
    <citation type="submission" date="2018-08" db="EMBL/GenBank/DDBJ databases">
        <title>A genome reference for cultivated species of the human gut microbiota.</title>
        <authorList>
            <person name="Zou Y."/>
            <person name="Xue W."/>
            <person name="Luo G."/>
        </authorList>
    </citation>
    <scope>NUCLEOTIDE SEQUENCE [LARGE SCALE GENOMIC DNA]</scope>
    <source>
        <strain evidence="7 9">AM30-26</strain>
    </source>
</reference>
<evidence type="ECO:0000313" key="7">
    <source>
        <dbReference type="EMBL" id="RHD83427.1"/>
    </source>
</evidence>
<evidence type="ECO:0000313" key="10">
    <source>
        <dbReference type="Proteomes" id="UP000436858"/>
    </source>
</evidence>
<dbReference type="KEGG" id="btho:Btheta7330_04824"/>
<dbReference type="Proteomes" id="UP000436858">
    <property type="component" value="Unassembled WGS sequence"/>
</dbReference>
<organism evidence="3 11">
    <name type="scientific">Bacteroides thetaiotaomicron</name>
    <dbReference type="NCBI Taxonomy" id="818"/>
    <lineage>
        <taxon>Bacteria</taxon>
        <taxon>Pseudomonadati</taxon>
        <taxon>Bacteroidota</taxon>
        <taxon>Bacteroidia</taxon>
        <taxon>Bacteroidales</taxon>
        <taxon>Bacteroidaceae</taxon>
        <taxon>Bacteroides</taxon>
    </lineage>
</organism>
<dbReference type="RefSeq" id="WP_008767659.1">
    <property type="nucleotide sequence ID" value="NZ_BAABXH010000003.1"/>
</dbReference>
<dbReference type="PATRIC" id="fig|818.23.peg.4967"/>
<feature type="transmembrane region" description="Helical" evidence="1">
    <location>
        <begin position="46"/>
        <end position="75"/>
    </location>
</feature>
<keyword evidence="1" id="KW-0472">Membrane</keyword>
<evidence type="ECO:0000313" key="9">
    <source>
        <dbReference type="Proteomes" id="UP000284785"/>
    </source>
</evidence>
<accession>A0A0N7IB04</accession>
<dbReference type="GeneID" id="71773968"/>
<evidence type="ECO:0000313" key="8">
    <source>
        <dbReference type="Proteomes" id="UP000095576"/>
    </source>
</evidence>
<dbReference type="EMBL" id="WCRS01000023">
    <property type="protein sequence ID" value="KAB4469410.1"/>
    <property type="molecule type" value="Genomic_DNA"/>
</dbReference>
<evidence type="ECO:0000256" key="1">
    <source>
        <dbReference type="SAM" id="Phobius"/>
    </source>
</evidence>
<proteinExistence type="predicted"/>
<gene>
    <name evidence="7" type="ORF">DW780_21185</name>
    <name evidence="2" type="ORF">ERS852511_04867</name>
    <name evidence="4" type="ORF">GAN59_21820</name>
    <name evidence="5" type="ORF">GAN91_23605</name>
    <name evidence="3" type="ORF">GAO51_03730</name>
    <name evidence="6" type="ORF">PO127_21100</name>
</gene>
<evidence type="ECO:0000313" key="5">
    <source>
        <dbReference type="EMBL" id="KAB4473595.1"/>
    </source>
</evidence>
<evidence type="ECO:0000313" key="12">
    <source>
        <dbReference type="Proteomes" id="UP000488521"/>
    </source>
</evidence>
<dbReference type="EMBL" id="WCSY01000002">
    <property type="protein sequence ID" value="KAB4315702.1"/>
    <property type="molecule type" value="Genomic_DNA"/>
</dbReference>
<accession>C6II73</accession>
<dbReference type="Proteomes" id="UP000488521">
    <property type="component" value="Unassembled WGS sequence"/>
</dbReference>
<evidence type="ECO:0000313" key="6">
    <source>
        <dbReference type="EMBL" id="MDC2238245.1"/>
    </source>
</evidence>
<dbReference type="EMBL" id="QSJP01000023">
    <property type="protein sequence ID" value="RHD83427.1"/>
    <property type="molecule type" value="Genomic_DNA"/>
</dbReference>
<name>A0A0N7IB04_BACT4</name>
<evidence type="ECO:0000313" key="3">
    <source>
        <dbReference type="EMBL" id="KAB4315702.1"/>
    </source>
</evidence>
<evidence type="ECO:0000313" key="11">
    <source>
        <dbReference type="Proteomes" id="UP000440614"/>
    </source>
</evidence>
<protein>
    <submittedName>
        <fullName evidence="3">Uncharacterized protein</fullName>
    </submittedName>
</protein>
<evidence type="ECO:0000313" key="4">
    <source>
        <dbReference type="EMBL" id="KAB4469410.1"/>
    </source>
</evidence>
<reference evidence="10 11" key="3">
    <citation type="journal article" date="2019" name="Nat. Med.">
        <title>A library of human gut bacterial isolates paired with longitudinal multiomics data enables mechanistic microbiome research.</title>
        <authorList>
            <person name="Poyet M."/>
            <person name="Groussin M."/>
            <person name="Gibbons S.M."/>
            <person name="Avila-Pacheco J."/>
            <person name="Jiang X."/>
            <person name="Kearney S.M."/>
            <person name="Perrotta A.R."/>
            <person name="Berdy B."/>
            <person name="Zhao S."/>
            <person name="Lieberman T.D."/>
            <person name="Swanson P.K."/>
            <person name="Smith M."/>
            <person name="Roesemann S."/>
            <person name="Alexander J.E."/>
            <person name="Rich S.A."/>
            <person name="Livny J."/>
            <person name="Vlamakis H."/>
            <person name="Clish C."/>
            <person name="Bullock K."/>
            <person name="Deik A."/>
            <person name="Scott J."/>
            <person name="Pierce K.A."/>
            <person name="Xavier R.J."/>
            <person name="Alm E.J."/>
        </authorList>
    </citation>
    <scope>NUCLEOTIDE SEQUENCE [LARGE SCALE GENOMIC DNA]</scope>
    <source>
        <strain evidence="4 12">BIOML-A156</strain>
        <strain evidence="5 10">BIOML-A162</strain>
        <strain evidence="3 11">BIOML-A188</strain>
    </source>
</reference>
<dbReference type="EMBL" id="CZAP01000033">
    <property type="protein sequence ID" value="CUQ23366.1"/>
    <property type="molecule type" value="Genomic_DNA"/>
</dbReference>
<evidence type="ECO:0000313" key="2">
    <source>
        <dbReference type="EMBL" id="CUQ23366.1"/>
    </source>
</evidence>
<dbReference type="EMBL" id="JAQNVG010000045">
    <property type="protein sequence ID" value="MDC2238245.1"/>
    <property type="molecule type" value="Genomic_DNA"/>
</dbReference>